<dbReference type="AlphaFoldDB" id="A0A5B7CPL5"/>
<comment type="caution">
    <text evidence="1">The sequence shown here is derived from an EMBL/GenBank/DDBJ whole genome shotgun (WGS) entry which is preliminary data.</text>
</comment>
<evidence type="ECO:0000313" key="1">
    <source>
        <dbReference type="EMBL" id="MPC11632.1"/>
    </source>
</evidence>
<dbReference type="Proteomes" id="UP000324222">
    <property type="component" value="Unassembled WGS sequence"/>
</dbReference>
<sequence length="163" mass="18271">MWTLKWYVLLIKHNKPLKYTIQAQTYMTPHLQQEKLQHLGTVELSGQIPEAPHLAWLVSVSTERSFHYLTAGPLILPYISASCGDRYIEYVSLFVNAHVSATYRRVDLTQASYTKKLAIICHAAATLTFTALSAPNVTPHIKILTSSEELTTVPPVPLLEANN</sequence>
<organism evidence="1 2">
    <name type="scientific">Portunus trituberculatus</name>
    <name type="common">Swimming crab</name>
    <name type="synonym">Neptunus trituberculatus</name>
    <dbReference type="NCBI Taxonomy" id="210409"/>
    <lineage>
        <taxon>Eukaryota</taxon>
        <taxon>Metazoa</taxon>
        <taxon>Ecdysozoa</taxon>
        <taxon>Arthropoda</taxon>
        <taxon>Crustacea</taxon>
        <taxon>Multicrustacea</taxon>
        <taxon>Malacostraca</taxon>
        <taxon>Eumalacostraca</taxon>
        <taxon>Eucarida</taxon>
        <taxon>Decapoda</taxon>
        <taxon>Pleocyemata</taxon>
        <taxon>Brachyura</taxon>
        <taxon>Eubrachyura</taxon>
        <taxon>Portunoidea</taxon>
        <taxon>Portunidae</taxon>
        <taxon>Portuninae</taxon>
        <taxon>Portunus</taxon>
    </lineage>
</organism>
<keyword evidence="2" id="KW-1185">Reference proteome</keyword>
<gene>
    <name evidence="1" type="ORF">E2C01_004303</name>
</gene>
<name>A0A5B7CPL5_PORTR</name>
<protein>
    <submittedName>
        <fullName evidence="1">Uncharacterized protein</fullName>
    </submittedName>
</protein>
<proteinExistence type="predicted"/>
<evidence type="ECO:0000313" key="2">
    <source>
        <dbReference type="Proteomes" id="UP000324222"/>
    </source>
</evidence>
<accession>A0A5B7CPL5</accession>
<reference evidence="1 2" key="1">
    <citation type="submission" date="2019-05" db="EMBL/GenBank/DDBJ databases">
        <title>Another draft genome of Portunus trituberculatus and its Hox gene families provides insights of decapod evolution.</title>
        <authorList>
            <person name="Jeong J.-H."/>
            <person name="Song I."/>
            <person name="Kim S."/>
            <person name="Choi T."/>
            <person name="Kim D."/>
            <person name="Ryu S."/>
            <person name="Kim W."/>
        </authorList>
    </citation>
    <scope>NUCLEOTIDE SEQUENCE [LARGE SCALE GENOMIC DNA]</scope>
    <source>
        <tissue evidence="1">Muscle</tissue>
    </source>
</reference>
<dbReference type="EMBL" id="VSRR010000174">
    <property type="protein sequence ID" value="MPC11632.1"/>
    <property type="molecule type" value="Genomic_DNA"/>
</dbReference>